<reference evidence="1 2" key="1">
    <citation type="journal article" date="2019" name="G3 (Bethesda)">
        <title>Sequencing of a Wild Apple (Malus baccata) Genome Unravels the Differences Between Cultivated and Wild Apple Species Regarding Disease Resistance and Cold Tolerance.</title>
        <authorList>
            <person name="Chen X."/>
        </authorList>
    </citation>
    <scope>NUCLEOTIDE SEQUENCE [LARGE SCALE GENOMIC DNA]</scope>
    <source>
        <strain evidence="2">cv. Shandingzi</strain>
        <tissue evidence="1">Leaves</tissue>
    </source>
</reference>
<evidence type="ECO:0000313" key="2">
    <source>
        <dbReference type="Proteomes" id="UP000315295"/>
    </source>
</evidence>
<comment type="caution">
    <text evidence="1">The sequence shown here is derived from an EMBL/GenBank/DDBJ whole genome shotgun (WGS) entry which is preliminary data.</text>
</comment>
<gene>
    <name evidence="1" type="ORF">C1H46_014330</name>
</gene>
<protein>
    <submittedName>
        <fullName evidence="1">Uncharacterized protein</fullName>
    </submittedName>
</protein>
<dbReference type="Pfam" id="PF04910">
    <property type="entry name" value="Tcf25"/>
    <property type="match status" value="1"/>
</dbReference>
<sequence length="166" mass="19530">MRNVDRRGCHRSALQVCKLLLSLDSDDPMGAMFYVDYFSLRAEEYAWLKRFSEEYKCDNSLWLFPNFSYSLTICHFYLEKEESSKGAPENVPLKDKVWARILKNPYFQADQVGIPSLDHLTNIYVERNFLLWRLPDPHDLLRDAAQLVTETLRPSLGVRCLKKKHL</sequence>
<evidence type="ECO:0000313" key="1">
    <source>
        <dbReference type="EMBL" id="TQE00077.1"/>
    </source>
</evidence>
<name>A0A540MMN3_MALBA</name>
<dbReference type="STRING" id="106549.A0A540MMN3"/>
<dbReference type="Proteomes" id="UP000315295">
    <property type="component" value="Unassembled WGS sequence"/>
</dbReference>
<dbReference type="PANTHER" id="PTHR22684:SF0">
    <property type="entry name" value="RIBOSOME QUALITY CONTROL COMPLEX SUBUNIT TCF25"/>
    <property type="match status" value="1"/>
</dbReference>
<keyword evidence="2" id="KW-1185">Reference proteome</keyword>
<dbReference type="GO" id="GO:1990112">
    <property type="term" value="C:RQC complex"/>
    <property type="evidence" value="ECO:0007669"/>
    <property type="project" value="TreeGrafter"/>
</dbReference>
<dbReference type="InterPro" id="IPR006994">
    <property type="entry name" value="TCF25/Rqc1"/>
</dbReference>
<dbReference type="PANTHER" id="PTHR22684">
    <property type="entry name" value="NULP1-RELATED"/>
    <property type="match status" value="1"/>
</dbReference>
<proteinExistence type="predicted"/>
<organism evidence="1 2">
    <name type="scientific">Malus baccata</name>
    <name type="common">Siberian crab apple</name>
    <name type="synonym">Pyrus baccata</name>
    <dbReference type="NCBI Taxonomy" id="106549"/>
    <lineage>
        <taxon>Eukaryota</taxon>
        <taxon>Viridiplantae</taxon>
        <taxon>Streptophyta</taxon>
        <taxon>Embryophyta</taxon>
        <taxon>Tracheophyta</taxon>
        <taxon>Spermatophyta</taxon>
        <taxon>Magnoliopsida</taxon>
        <taxon>eudicotyledons</taxon>
        <taxon>Gunneridae</taxon>
        <taxon>Pentapetalae</taxon>
        <taxon>rosids</taxon>
        <taxon>fabids</taxon>
        <taxon>Rosales</taxon>
        <taxon>Rosaceae</taxon>
        <taxon>Amygdaloideae</taxon>
        <taxon>Maleae</taxon>
        <taxon>Malus</taxon>
    </lineage>
</organism>
<accession>A0A540MMN3</accession>
<dbReference type="AlphaFoldDB" id="A0A540MMN3"/>
<dbReference type="EMBL" id="VIEB01000223">
    <property type="protein sequence ID" value="TQE00077.1"/>
    <property type="molecule type" value="Genomic_DNA"/>
</dbReference>